<name>A0A4Y2MRV6_ARAVE</name>
<dbReference type="CDD" id="cd09272">
    <property type="entry name" value="RNase_HI_RT_Ty1"/>
    <property type="match status" value="1"/>
</dbReference>
<dbReference type="InterPro" id="IPR054722">
    <property type="entry name" value="PolX-like_BBD"/>
</dbReference>
<keyword evidence="1" id="KW-0645">Protease</keyword>
<dbReference type="Gene3D" id="3.30.420.10">
    <property type="entry name" value="Ribonuclease H-like superfamily/Ribonuclease H"/>
    <property type="match status" value="1"/>
</dbReference>
<dbReference type="InterPro" id="IPR012337">
    <property type="entry name" value="RNaseH-like_sf"/>
</dbReference>
<gene>
    <name evidence="3" type="primary">POLX_1544</name>
    <name evidence="3" type="ORF">AVEN_242627_1</name>
</gene>
<dbReference type="GO" id="GO:0042575">
    <property type="term" value="C:DNA polymerase complex"/>
    <property type="evidence" value="ECO:0007669"/>
    <property type="project" value="UniProtKB-ARBA"/>
</dbReference>
<dbReference type="GO" id="GO:0071897">
    <property type="term" value="P:DNA biosynthetic process"/>
    <property type="evidence" value="ECO:0007669"/>
    <property type="project" value="UniProtKB-ARBA"/>
</dbReference>
<evidence type="ECO:0000313" key="3">
    <source>
        <dbReference type="EMBL" id="GBN29875.1"/>
    </source>
</evidence>
<dbReference type="GO" id="GO:0003676">
    <property type="term" value="F:nucleic acid binding"/>
    <property type="evidence" value="ECO:0007669"/>
    <property type="project" value="InterPro"/>
</dbReference>
<evidence type="ECO:0000256" key="1">
    <source>
        <dbReference type="ARBA" id="ARBA00022750"/>
    </source>
</evidence>
<dbReference type="Pfam" id="PF22936">
    <property type="entry name" value="Pol_BBD"/>
    <property type="match status" value="1"/>
</dbReference>
<dbReference type="Pfam" id="PF07727">
    <property type="entry name" value="RVT_2"/>
    <property type="match status" value="1"/>
</dbReference>
<keyword evidence="1" id="KW-0378">Hydrolase</keyword>
<reference evidence="3 4" key="1">
    <citation type="journal article" date="2019" name="Sci. Rep.">
        <title>Orb-weaving spider Araneus ventricosus genome elucidates the spidroin gene catalogue.</title>
        <authorList>
            <person name="Kono N."/>
            <person name="Nakamura H."/>
            <person name="Ohtoshi R."/>
            <person name="Moran D.A.P."/>
            <person name="Shinohara A."/>
            <person name="Yoshida Y."/>
            <person name="Fujiwara M."/>
            <person name="Mori M."/>
            <person name="Tomita M."/>
            <person name="Arakawa K."/>
        </authorList>
    </citation>
    <scope>NUCLEOTIDE SEQUENCE [LARGE SCALE GENOMIC DNA]</scope>
</reference>
<dbReference type="InterPro" id="IPR001584">
    <property type="entry name" value="Integrase_cat-core"/>
</dbReference>
<feature type="non-terminal residue" evidence="3">
    <location>
        <position position="988"/>
    </location>
</feature>
<dbReference type="InterPro" id="IPR043502">
    <property type="entry name" value="DNA/RNA_pol_sf"/>
</dbReference>
<dbReference type="AlphaFoldDB" id="A0A4Y2MRV6"/>
<evidence type="ECO:0000313" key="4">
    <source>
        <dbReference type="Proteomes" id="UP000499080"/>
    </source>
</evidence>
<accession>A0A4Y2MRV6</accession>
<dbReference type="GO" id="GO:0004190">
    <property type="term" value="F:aspartic-type endopeptidase activity"/>
    <property type="evidence" value="ECO:0007669"/>
    <property type="project" value="UniProtKB-KW"/>
</dbReference>
<dbReference type="PANTHER" id="PTHR11439:SF463">
    <property type="entry name" value="REVERSE TRANSCRIPTASE TY1_COPIA-TYPE DOMAIN-CONTAINING PROTEIN"/>
    <property type="match status" value="1"/>
</dbReference>
<keyword evidence="4" id="KW-1185">Reference proteome</keyword>
<evidence type="ECO:0000259" key="2">
    <source>
        <dbReference type="PROSITE" id="PS50994"/>
    </source>
</evidence>
<dbReference type="PROSITE" id="PS50994">
    <property type="entry name" value="INTEGRASE"/>
    <property type="match status" value="1"/>
</dbReference>
<comment type="caution">
    <text evidence="3">The sequence shown here is derived from an EMBL/GenBank/DDBJ whole genome shotgun (WGS) entry which is preliminary data.</text>
</comment>
<proteinExistence type="predicted"/>
<dbReference type="Proteomes" id="UP000499080">
    <property type="component" value="Unassembled WGS sequence"/>
</dbReference>
<dbReference type="Pfam" id="PF14223">
    <property type="entry name" value="Retrotran_gag_2"/>
    <property type="match status" value="1"/>
</dbReference>
<keyword evidence="1" id="KW-0064">Aspartyl protease</keyword>
<dbReference type="SUPFAM" id="SSF56672">
    <property type="entry name" value="DNA/RNA polymerases"/>
    <property type="match status" value="1"/>
</dbReference>
<sequence length="988" mass="113431">MRQPPGYKSKKYPDYVCKLDRALYGLKQSGRQWFTEISSVLEKLGFTKLKWANGVFLKNKVILLLYVDDIVILGKTNEEMQMTVKLLANNFDLKIIGKTKTLLGIQFIEENNKVYLSQEHYITEVYNRYKKFLPPISSLPISKGSVYSKLQCPTTDEETKEMERYPYRSVIGCLAFIASRTRPDINYAVNLFSQFQSNPGVVHWSGLMKLLGYLQATKNYKLDIGNIAEISLTAYSDANFASCTNDRISVGGHIVFCGNVPVSWRTAKQKSVTLSSMEAEFLSICETAKELMWLKNVLVEFRSTNVLLGDISCKLLSDNMAAIQFSKSSIENNRTKHIDVKFHFVRNLLNLKVFKLLLIFHKIGYGPESHNDDWILNLIVRIPSREIFAYSDYCFNLSRSAERGGNMNDKIAPLTTDNYPSWKQDMIAILLDRNVYDIVLGKENPPGDDATEKEKMRFKKRCNKAFSSIYLNVSKDLRPLIADITEGKKAWEVIQKYFHPESRARTIGLLDQFFSCRIEINEKIGLYAARLRKIIADLLDCGEKIPLKYQAFQLIRFLPDCFGAIVQAIYRWPDDRFTFDQVLNELIAEEARLDQCSRDHEQFALHSAIPLRTGTRNISKINRPQDKAKKYNKTGYSDADYWVKKKGSPKSFIAEACITERSDPNAWIVDSAATTHFCSDRKWFTKFEPSNKPEHIYLANSDTCPIEGKGTVKLSYPNGQCFFLNNVIYSSQIRHNLISAPKLDQGGAKFIGQRRKIQVFDGKERLFTATLCRGLYKTYPKPPQTTKVTSFNISKTEDRKNKSEKTKRFVARTGNLTEWHQKYGHINTKYIVSSIHAVRGLPILKNQKIDCLPCRLAKSRRKSFKPLGGIRSKEPLQLIDTDICGPFPKQTHNGYKYFITFIDDFSRKVTCFLIKTKNEASDAFRKYQARAERFTGKKIICIRSDNGGEFRGLRFQKDLENMGIKVEFTNSHTPEENGVAERYNYTAC</sequence>
<dbReference type="SUPFAM" id="SSF53098">
    <property type="entry name" value="Ribonuclease H-like"/>
    <property type="match status" value="1"/>
</dbReference>
<dbReference type="InterPro" id="IPR036397">
    <property type="entry name" value="RNaseH_sf"/>
</dbReference>
<dbReference type="InterPro" id="IPR013103">
    <property type="entry name" value="RVT_2"/>
</dbReference>
<dbReference type="Pfam" id="PF00665">
    <property type="entry name" value="rve"/>
    <property type="match status" value="1"/>
</dbReference>
<dbReference type="EMBL" id="BGPR01124534">
    <property type="protein sequence ID" value="GBN29875.1"/>
    <property type="molecule type" value="Genomic_DNA"/>
</dbReference>
<dbReference type="GO" id="GO:0015074">
    <property type="term" value="P:DNA integration"/>
    <property type="evidence" value="ECO:0007669"/>
    <property type="project" value="InterPro"/>
</dbReference>
<dbReference type="PANTHER" id="PTHR11439">
    <property type="entry name" value="GAG-POL-RELATED RETROTRANSPOSON"/>
    <property type="match status" value="1"/>
</dbReference>
<organism evidence="3 4">
    <name type="scientific">Araneus ventricosus</name>
    <name type="common">Orbweaver spider</name>
    <name type="synonym">Epeira ventricosa</name>
    <dbReference type="NCBI Taxonomy" id="182803"/>
    <lineage>
        <taxon>Eukaryota</taxon>
        <taxon>Metazoa</taxon>
        <taxon>Ecdysozoa</taxon>
        <taxon>Arthropoda</taxon>
        <taxon>Chelicerata</taxon>
        <taxon>Arachnida</taxon>
        <taxon>Araneae</taxon>
        <taxon>Araneomorphae</taxon>
        <taxon>Entelegynae</taxon>
        <taxon>Araneoidea</taxon>
        <taxon>Araneidae</taxon>
        <taxon>Araneus</taxon>
    </lineage>
</organism>
<feature type="domain" description="Integrase catalytic" evidence="2">
    <location>
        <begin position="871"/>
        <end position="988"/>
    </location>
</feature>
<protein>
    <submittedName>
        <fullName evidence="3">Retrovirus-related Pol polyprotein from transposon TNT 1-94</fullName>
    </submittedName>
</protein>
<dbReference type="OrthoDB" id="6437744at2759"/>